<dbReference type="Proteomes" id="UP001380290">
    <property type="component" value="Unassembled WGS sequence"/>
</dbReference>
<name>A0ABU8QRT3_9PSED</name>
<keyword evidence="2" id="KW-1185">Reference proteome</keyword>
<organism evidence="1 2">
    <name type="scientific">Pseudomonas farsensis</name>
    <dbReference type="NCBI Taxonomy" id="2745492"/>
    <lineage>
        <taxon>Bacteria</taxon>
        <taxon>Pseudomonadati</taxon>
        <taxon>Pseudomonadota</taxon>
        <taxon>Gammaproteobacteria</taxon>
        <taxon>Pseudomonadales</taxon>
        <taxon>Pseudomonadaceae</taxon>
        <taxon>Pseudomonas</taxon>
    </lineage>
</organism>
<dbReference type="EMBL" id="JBBHLC010000018">
    <property type="protein sequence ID" value="MEJ5863361.1"/>
    <property type="molecule type" value="Genomic_DNA"/>
</dbReference>
<proteinExistence type="predicted"/>
<evidence type="ECO:0008006" key="3">
    <source>
        <dbReference type="Google" id="ProtNLM"/>
    </source>
</evidence>
<evidence type="ECO:0000313" key="1">
    <source>
        <dbReference type="EMBL" id="MEJ5863361.1"/>
    </source>
</evidence>
<dbReference type="SUPFAM" id="SSF52266">
    <property type="entry name" value="SGNH hydrolase"/>
    <property type="match status" value="1"/>
</dbReference>
<dbReference type="RefSeq" id="WP_339599009.1">
    <property type="nucleotide sequence ID" value="NZ_JBBHLC010000018.1"/>
</dbReference>
<accession>A0ABU8QRT3</accession>
<protein>
    <recommendedName>
        <fullName evidence="3">SGNH/GDSL hydrolase family protein</fullName>
    </recommendedName>
</protein>
<gene>
    <name evidence="1" type="ORF">V7S98_09020</name>
</gene>
<comment type="caution">
    <text evidence="1">The sequence shown here is derived from an EMBL/GenBank/DDBJ whole genome shotgun (WGS) entry which is preliminary data.</text>
</comment>
<reference evidence="1 2" key="1">
    <citation type="submission" date="2024-02" db="EMBL/GenBank/DDBJ databases">
        <title>Identification of pathogenicity and growth-promoting function of Pseudomonas putida variant.</title>
        <authorList>
            <person name="Sun J."/>
        </authorList>
    </citation>
    <scope>NUCLEOTIDE SEQUENCE [LARGE SCALE GENOMIC DNA]</scope>
    <source>
        <strain evidence="1 2">A03</strain>
    </source>
</reference>
<sequence length="366" mass="40431">MSPRNTSQLVIKGEALPLPRDYQRFLQLGSRRAPQTLYVHERGYRSATINTDALGMRYSYLAGKRYSLAERGGAARVNLLVGGSSAMGIGASSDEHTVASYLSALTGEVWLTLAGCGLSATQELLLYLTHQHRLGQVGHVVVLSGLNTVAQETLGELLAASPDPHKAHAYQALLNRFNEGVQHSEQPRRESLWQRLTHAFSAPQPEPWSALDALAPADKRLARAADCIGRTLCQWERLLANSHTTFTFILQPLLPWCREQVPAGEQGMLQGLEQQPSNFDRLLGSTFDRQLHPAFFRRIKGHAEPVPCYDMNGMLSSSLVFGEHLFVDRLHFNDRGNNALAKVITAKLGLAQDKQALRNVAPIKQL</sequence>
<evidence type="ECO:0000313" key="2">
    <source>
        <dbReference type="Proteomes" id="UP001380290"/>
    </source>
</evidence>